<keyword evidence="3" id="KW-1185">Reference proteome</keyword>
<evidence type="ECO:0000313" key="3">
    <source>
        <dbReference type="Proteomes" id="UP000609879"/>
    </source>
</evidence>
<reference evidence="2 3" key="1">
    <citation type="submission" date="2021-01" db="EMBL/GenBank/DDBJ databases">
        <title>Whole genome shotgun sequence of Actinoplanes deccanensis NBRC 13994.</title>
        <authorList>
            <person name="Komaki H."/>
            <person name="Tamura T."/>
        </authorList>
    </citation>
    <scope>NUCLEOTIDE SEQUENCE [LARGE SCALE GENOMIC DNA]</scope>
    <source>
        <strain evidence="2 3">NBRC 13994</strain>
    </source>
</reference>
<gene>
    <name evidence="2" type="ORF">Ade02nite_60360</name>
</gene>
<organism evidence="2 3">
    <name type="scientific">Paractinoplanes deccanensis</name>
    <dbReference type="NCBI Taxonomy" id="113561"/>
    <lineage>
        <taxon>Bacteria</taxon>
        <taxon>Bacillati</taxon>
        <taxon>Actinomycetota</taxon>
        <taxon>Actinomycetes</taxon>
        <taxon>Micromonosporales</taxon>
        <taxon>Micromonosporaceae</taxon>
        <taxon>Paractinoplanes</taxon>
    </lineage>
</organism>
<proteinExistence type="predicted"/>
<protein>
    <recommendedName>
        <fullName evidence="1">Glyoxalase/fosfomycin resistance/dioxygenase domain-containing protein</fullName>
    </recommendedName>
</protein>
<name>A0ABQ3YBU1_9ACTN</name>
<dbReference type="Proteomes" id="UP000609879">
    <property type="component" value="Unassembled WGS sequence"/>
</dbReference>
<evidence type="ECO:0000259" key="1">
    <source>
        <dbReference type="Pfam" id="PF00903"/>
    </source>
</evidence>
<evidence type="ECO:0000313" key="2">
    <source>
        <dbReference type="EMBL" id="GID77395.1"/>
    </source>
</evidence>
<dbReference type="InterPro" id="IPR029068">
    <property type="entry name" value="Glyas_Bleomycin-R_OHBP_Dase"/>
</dbReference>
<comment type="caution">
    <text evidence="2">The sequence shown here is derived from an EMBL/GenBank/DDBJ whole genome shotgun (WGS) entry which is preliminary data.</text>
</comment>
<dbReference type="SUPFAM" id="SSF54593">
    <property type="entry name" value="Glyoxalase/Bleomycin resistance protein/Dihydroxybiphenyl dioxygenase"/>
    <property type="match status" value="1"/>
</dbReference>
<dbReference type="InterPro" id="IPR004360">
    <property type="entry name" value="Glyas_Fos-R_dOase_dom"/>
</dbReference>
<accession>A0ABQ3YBU1</accession>
<dbReference type="Gene3D" id="3.10.180.10">
    <property type="entry name" value="2,3-Dihydroxybiphenyl 1,2-Dioxygenase, domain 1"/>
    <property type="match status" value="1"/>
</dbReference>
<sequence length="62" mass="6837">MCFGERTHPGDEELSVFDEVFPILTTPDLGRSLGFYRDLLGGKVTYQFPPEGEPAYAGLEIG</sequence>
<dbReference type="EMBL" id="BOMI01000118">
    <property type="protein sequence ID" value="GID77395.1"/>
    <property type="molecule type" value="Genomic_DNA"/>
</dbReference>
<dbReference type="Pfam" id="PF00903">
    <property type="entry name" value="Glyoxalase"/>
    <property type="match status" value="1"/>
</dbReference>
<feature type="domain" description="Glyoxalase/fosfomycin resistance/dioxygenase" evidence="1">
    <location>
        <begin position="24"/>
        <end position="59"/>
    </location>
</feature>